<reference evidence="1 2" key="1">
    <citation type="submission" date="2017-09" db="EMBL/GenBank/DDBJ databases">
        <title>Large-scale bioinformatics analysis of Bacillus genomes uncovers conserved roles of natural products in bacterial physiology.</title>
        <authorList>
            <consortium name="Agbiome Team Llc"/>
            <person name="Bleich R.M."/>
            <person name="Grubbs K.J."/>
            <person name="Santa Maria K.C."/>
            <person name="Allen S.E."/>
            <person name="Farag S."/>
            <person name="Shank E.A."/>
            <person name="Bowers A."/>
        </authorList>
    </citation>
    <scope>NUCLEOTIDE SEQUENCE [LARGE SCALE GENOMIC DNA]</scope>
    <source>
        <strain evidence="1 2">AFS022681</strain>
    </source>
</reference>
<organism evidence="1 2">
    <name type="scientific">Bacillus cereus</name>
    <dbReference type="NCBI Taxonomy" id="1396"/>
    <lineage>
        <taxon>Bacteria</taxon>
        <taxon>Bacillati</taxon>
        <taxon>Bacillota</taxon>
        <taxon>Bacilli</taxon>
        <taxon>Bacillales</taxon>
        <taxon>Bacillaceae</taxon>
        <taxon>Bacillus</taxon>
        <taxon>Bacillus cereus group</taxon>
    </lineage>
</organism>
<proteinExistence type="predicted"/>
<evidence type="ECO:0000313" key="1">
    <source>
        <dbReference type="EMBL" id="PFE18913.1"/>
    </source>
</evidence>
<sequence>MKENIGMKQFYLDAFEEILGLSLTLNNHCSISVLNLPKVISEINPSSINNIISPIKALLRKEDQFNGSLGENVLYKKILITRYIYNLVNPQADIHTLDNFVEKLQALSNRTYEQHPCQMGFIVFRNSEDNIKDELSKLNIDYLPFDNFLNINEIDNNKQALKLIDSLSICYVVNDSYKIVGIAKKTKIKSKYRFYHVK</sequence>
<gene>
    <name evidence="1" type="ORF">CN307_05080</name>
</gene>
<dbReference type="Proteomes" id="UP000220032">
    <property type="component" value="Unassembled WGS sequence"/>
</dbReference>
<evidence type="ECO:0000313" key="2">
    <source>
        <dbReference type="Proteomes" id="UP000220032"/>
    </source>
</evidence>
<protein>
    <submittedName>
        <fullName evidence="1">Uncharacterized protein</fullName>
    </submittedName>
</protein>
<dbReference type="RefSeq" id="WP_098341934.1">
    <property type="nucleotide sequence ID" value="NZ_NTRR01000004.1"/>
</dbReference>
<dbReference type="EMBL" id="NTRR01000004">
    <property type="protein sequence ID" value="PFE18913.1"/>
    <property type="molecule type" value="Genomic_DNA"/>
</dbReference>
<comment type="caution">
    <text evidence="1">The sequence shown here is derived from an EMBL/GenBank/DDBJ whole genome shotgun (WGS) entry which is preliminary data.</text>
</comment>
<name>A0A2A9A4L8_BACCE</name>
<dbReference type="AlphaFoldDB" id="A0A2A9A4L8"/>
<accession>A0A2A9A4L8</accession>